<evidence type="ECO:0000256" key="6">
    <source>
        <dbReference type="ARBA" id="ARBA00023163"/>
    </source>
</evidence>
<dbReference type="CDD" id="cd12148">
    <property type="entry name" value="fungal_TF_MHR"/>
    <property type="match status" value="1"/>
</dbReference>
<dbReference type="OrthoDB" id="189997at2759"/>
<name>W9Y5M6_9EURO</name>
<accession>W9Y5M6</accession>
<dbReference type="HOGENOM" id="CLU_012331_4_0_1"/>
<keyword evidence="2" id="KW-0479">Metal-binding</keyword>
<dbReference type="RefSeq" id="XP_007724138.1">
    <property type="nucleotide sequence ID" value="XM_007725948.1"/>
</dbReference>
<comment type="subcellular location">
    <subcellularLocation>
        <location evidence="1">Nucleus</location>
    </subcellularLocation>
</comment>
<dbReference type="SMART" id="SM00906">
    <property type="entry name" value="Fungal_trans"/>
    <property type="match status" value="1"/>
</dbReference>
<gene>
    <name evidence="10" type="ORF">A1O1_05060</name>
</gene>
<protein>
    <recommendedName>
        <fullName evidence="9">Xylanolytic transcriptional activator regulatory domain-containing protein</fullName>
    </recommendedName>
</protein>
<dbReference type="AlphaFoldDB" id="W9Y5M6"/>
<evidence type="ECO:0000256" key="8">
    <source>
        <dbReference type="SAM" id="MobiDB-lite"/>
    </source>
</evidence>
<evidence type="ECO:0000256" key="2">
    <source>
        <dbReference type="ARBA" id="ARBA00022723"/>
    </source>
</evidence>
<dbReference type="InterPro" id="IPR001138">
    <property type="entry name" value="Zn2Cys6_DnaBD"/>
</dbReference>
<dbReference type="CDD" id="cd00067">
    <property type="entry name" value="GAL4"/>
    <property type="match status" value="1"/>
</dbReference>
<evidence type="ECO:0000313" key="11">
    <source>
        <dbReference type="Proteomes" id="UP000019484"/>
    </source>
</evidence>
<keyword evidence="4" id="KW-0805">Transcription regulation</keyword>
<dbReference type="Pfam" id="PF04082">
    <property type="entry name" value="Fungal_trans"/>
    <property type="match status" value="1"/>
</dbReference>
<dbReference type="GO" id="GO:0008270">
    <property type="term" value="F:zinc ion binding"/>
    <property type="evidence" value="ECO:0007669"/>
    <property type="project" value="InterPro"/>
</dbReference>
<evidence type="ECO:0000313" key="10">
    <source>
        <dbReference type="EMBL" id="EXJ88132.1"/>
    </source>
</evidence>
<dbReference type="EMBL" id="AMWN01000004">
    <property type="protein sequence ID" value="EXJ88132.1"/>
    <property type="molecule type" value="Genomic_DNA"/>
</dbReference>
<proteinExistence type="predicted"/>
<reference evidence="10 11" key="1">
    <citation type="submission" date="2013-03" db="EMBL/GenBank/DDBJ databases">
        <title>The Genome Sequence of Capronia coronata CBS 617.96.</title>
        <authorList>
            <consortium name="The Broad Institute Genomics Platform"/>
            <person name="Cuomo C."/>
            <person name="de Hoog S."/>
            <person name="Gorbushina A."/>
            <person name="Walker B."/>
            <person name="Young S.K."/>
            <person name="Zeng Q."/>
            <person name="Gargeya S."/>
            <person name="Fitzgerald M."/>
            <person name="Haas B."/>
            <person name="Abouelleil A."/>
            <person name="Allen A.W."/>
            <person name="Alvarado L."/>
            <person name="Arachchi H.M."/>
            <person name="Berlin A.M."/>
            <person name="Chapman S.B."/>
            <person name="Gainer-Dewar J."/>
            <person name="Goldberg J."/>
            <person name="Griggs A."/>
            <person name="Gujja S."/>
            <person name="Hansen M."/>
            <person name="Howarth C."/>
            <person name="Imamovic A."/>
            <person name="Ireland A."/>
            <person name="Larimer J."/>
            <person name="McCowan C."/>
            <person name="Murphy C."/>
            <person name="Pearson M."/>
            <person name="Poon T.W."/>
            <person name="Priest M."/>
            <person name="Roberts A."/>
            <person name="Saif S."/>
            <person name="Shea T."/>
            <person name="Sisk P."/>
            <person name="Sykes S."/>
            <person name="Wortman J."/>
            <person name="Nusbaum C."/>
            <person name="Birren B."/>
        </authorList>
    </citation>
    <scope>NUCLEOTIDE SEQUENCE [LARGE SCALE GENOMIC DNA]</scope>
    <source>
        <strain evidence="10 11">CBS 617.96</strain>
    </source>
</reference>
<dbReference type="eggNOG" id="ENOG502RXB3">
    <property type="taxonomic scope" value="Eukaryota"/>
</dbReference>
<dbReference type="GO" id="GO:0005634">
    <property type="term" value="C:nucleus"/>
    <property type="evidence" value="ECO:0007669"/>
    <property type="project" value="UniProtKB-SubCell"/>
</dbReference>
<organism evidence="10 11">
    <name type="scientific">Capronia coronata CBS 617.96</name>
    <dbReference type="NCBI Taxonomy" id="1182541"/>
    <lineage>
        <taxon>Eukaryota</taxon>
        <taxon>Fungi</taxon>
        <taxon>Dikarya</taxon>
        <taxon>Ascomycota</taxon>
        <taxon>Pezizomycotina</taxon>
        <taxon>Eurotiomycetes</taxon>
        <taxon>Chaetothyriomycetidae</taxon>
        <taxon>Chaetothyriales</taxon>
        <taxon>Herpotrichiellaceae</taxon>
        <taxon>Capronia</taxon>
    </lineage>
</organism>
<dbReference type="Proteomes" id="UP000019484">
    <property type="component" value="Unassembled WGS sequence"/>
</dbReference>
<keyword evidence="5" id="KW-0238">DNA-binding</keyword>
<keyword evidence="6" id="KW-0804">Transcription</keyword>
<dbReference type="InterPro" id="IPR052202">
    <property type="entry name" value="Yeast_MetPath_Reg"/>
</dbReference>
<keyword evidence="3" id="KW-0862">Zinc</keyword>
<dbReference type="Gene3D" id="4.10.240.10">
    <property type="entry name" value="Zn(2)-C6 fungal-type DNA-binding domain"/>
    <property type="match status" value="1"/>
</dbReference>
<dbReference type="GO" id="GO:0045944">
    <property type="term" value="P:positive regulation of transcription by RNA polymerase II"/>
    <property type="evidence" value="ECO:0007669"/>
    <property type="project" value="TreeGrafter"/>
</dbReference>
<evidence type="ECO:0000256" key="1">
    <source>
        <dbReference type="ARBA" id="ARBA00004123"/>
    </source>
</evidence>
<dbReference type="InterPro" id="IPR007219">
    <property type="entry name" value="XnlR_reg_dom"/>
</dbReference>
<dbReference type="GO" id="GO:0000981">
    <property type="term" value="F:DNA-binding transcription factor activity, RNA polymerase II-specific"/>
    <property type="evidence" value="ECO:0007669"/>
    <property type="project" value="InterPro"/>
</dbReference>
<evidence type="ECO:0000256" key="7">
    <source>
        <dbReference type="ARBA" id="ARBA00023242"/>
    </source>
</evidence>
<evidence type="ECO:0000256" key="5">
    <source>
        <dbReference type="ARBA" id="ARBA00023125"/>
    </source>
</evidence>
<keyword evidence="7" id="KW-0539">Nucleus</keyword>
<feature type="domain" description="Xylanolytic transcriptional activator regulatory" evidence="9">
    <location>
        <begin position="284"/>
        <end position="356"/>
    </location>
</feature>
<dbReference type="PANTHER" id="PTHR47782">
    <property type="entry name" value="ZN(II)2CYS6 TRANSCRIPTION FACTOR (EUROFUNG)-RELATED"/>
    <property type="match status" value="1"/>
</dbReference>
<dbReference type="InterPro" id="IPR036864">
    <property type="entry name" value="Zn2-C6_fun-type_DNA-bd_sf"/>
</dbReference>
<keyword evidence="11" id="KW-1185">Reference proteome</keyword>
<dbReference type="PANTHER" id="PTHR47782:SF12">
    <property type="entry name" value="ZN(II)2CYS6 TRANSCRIPTION FACTOR (EUROFUNG)"/>
    <property type="match status" value="1"/>
</dbReference>
<dbReference type="GeneID" id="19159937"/>
<comment type="caution">
    <text evidence="10">The sequence shown here is derived from an EMBL/GenBank/DDBJ whole genome shotgun (WGS) entry which is preliminary data.</text>
</comment>
<dbReference type="GO" id="GO:0006351">
    <property type="term" value="P:DNA-templated transcription"/>
    <property type="evidence" value="ECO:0007669"/>
    <property type="project" value="InterPro"/>
</dbReference>
<evidence type="ECO:0000259" key="9">
    <source>
        <dbReference type="SMART" id="SM00906"/>
    </source>
</evidence>
<evidence type="ECO:0000256" key="4">
    <source>
        <dbReference type="ARBA" id="ARBA00023015"/>
    </source>
</evidence>
<feature type="region of interest" description="Disordered" evidence="8">
    <location>
        <begin position="122"/>
        <end position="161"/>
    </location>
</feature>
<sequence length="723" mass="80173">MTSDLDADVNASSQCDGKHPTCLSCENTKSECHYVLPAVKNRSEQRLYIRALEERVAELESGLSYDGRIGVADDHWERLRPREDSFNDLAGAIRELSLNASGYYVGTTTHIALGRMLGVAIQGHPSSKPSHPVPNVEQHADKDRQATQASGPGPAPDILPPLEGVKPPKLSLFARDEAEVLFQSYMKSISTLYPIVHSKRLRGIHARREKLQDLWEVSVLHFVYAIGGRSLELNGQPGNYFCDLHYDAAMECRDAIIQYIDRRSIIFLLYATLYCLRAPRAPGPWLMLGLAMKLCTGVGLHRKSAGQTLCLASELDKRLFWTCYHLDQDVCLSTGRPTNISDFHIDVSLPLDIDEDTVTLEDFRRAARQNPEVPANPPTSLTGFVHTLRLKRIQSEIQQTIYRVDRPTNPTHDMIEGLLAKLAKWQQDAPTDTNDHAAKGFSMIQYSLSVRVVLFPQLSEDPVNQHYLQLCADACVKVCETYKRLHHKSNSISYTPLATQWLFLSGLTLIYCIWHSPTLVLTSASRSAVYSCSTMLYVMTERWPAAARYRDAFEGVKDSVFELISSRPHEPRSVVEGVDMRMRSALDTQDPVFPGSTMRQQAGFGQMLDDIMGEGQSHHSQAQLQGGWPSTNWGIALDNLGATISGSYNFTPALLGTGLTPASGEGGLESPNTIETAAARNHANMTSTSTFEDGSSIGWAVPGSAINPQSWDVNWNSHGDVRM</sequence>
<dbReference type="GO" id="GO:0043565">
    <property type="term" value="F:sequence-specific DNA binding"/>
    <property type="evidence" value="ECO:0007669"/>
    <property type="project" value="TreeGrafter"/>
</dbReference>
<evidence type="ECO:0000256" key="3">
    <source>
        <dbReference type="ARBA" id="ARBA00022833"/>
    </source>
</evidence>